<organism evidence="3 4">
    <name type="scientific">Platanthera guangdongensis</name>
    <dbReference type="NCBI Taxonomy" id="2320717"/>
    <lineage>
        <taxon>Eukaryota</taxon>
        <taxon>Viridiplantae</taxon>
        <taxon>Streptophyta</taxon>
        <taxon>Embryophyta</taxon>
        <taxon>Tracheophyta</taxon>
        <taxon>Spermatophyta</taxon>
        <taxon>Magnoliopsida</taxon>
        <taxon>Liliopsida</taxon>
        <taxon>Asparagales</taxon>
        <taxon>Orchidaceae</taxon>
        <taxon>Orchidoideae</taxon>
        <taxon>Orchideae</taxon>
        <taxon>Orchidinae</taxon>
        <taxon>Platanthera</taxon>
    </lineage>
</organism>
<sequence>MASRGGAMVGKSCAGRLGGLAADGWIRQRLHWSENRPRVKWGLGLNSLTTWKSTNMGLNERSSNLSPKELEVAKLYPSHTSSCIRDGWQFGRPELAAGTLFHSTKTRFRRGTMWDFSIPLTFKKESSPRRLHEIDTADEITGMKEEALQTFNNEKYCNPKHYLYYIKLEKHTLQILRHEFLEMKAHKNGSAHPWNDAKLIHFAIVFVDDKKCSHIGIYPNSWRSGSCSVADYLWRFDQETSKLWWYEASLSEAAYCYLSPADACVEDYSTFSFLVDKWREHLPPGFMVKEASVDHPFEEDICLCHFNFVNLNNDSELVLKYQWFLGESTPTKFEAIADAVGEAYWPRHDDIGKFLKVECTPILKETEYPAIFAISVPVSPGTGYPKVLNLSTHGELVEGNLIRGSAEIAWCGGTPAKGVASFDILSCLEVHRIFHCSKSKKIHHNNCSEVSAGGRHRGWGIDNMASLFSEEEAGGSDAGEIVSDVSRILDLEIKWSRWMKKKVFPLTQQVKETCKALYSELQPIKLQPATRIRQLKDGREERRSKWREFRFSPSCRPNAVRLGRTVILIRIAFGVPFSKTLIINIHGFCYLPIRNSYLRSIAKARFLPALRSFVLIPYLDREPFFLPAGELPLHVPFLHASPLRLHPHHRNPKPSSSKPSSSFHNPLLKIAS</sequence>
<feature type="domain" description="AIR9-like A9" evidence="2">
    <location>
        <begin position="293"/>
        <end position="374"/>
    </location>
</feature>
<evidence type="ECO:0000259" key="2">
    <source>
        <dbReference type="Pfam" id="PF23197"/>
    </source>
</evidence>
<dbReference type="EMBL" id="JBBWWR010000014">
    <property type="protein sequence ID" value="KAK8953018.1"/>
    <property type="molecule type" value="Genomic_DNA"/>
</dbReference>
<evidence type="ECO:0000313" key="3">
    <source>
        <dbReference type="EMBL" id="KAK8953018.1"/>
    </source>
</evidence>
<reference evidence="3 4" key="1">
    <citation type="journal article" date="2022" name="Nat. Plants">
        <title>Genomes of leafy and leafless Platanthera orchids illuminate the evolution of mycoheterotrophy.</title>
        <authorList>
            <person name="Li M.H."/>
            <person name="Liu K.W."/>
            <person name="Li Z."/>
            <person name="Lu H.C."/>
            <person name="Ye Q.L."/>
            <person name="Zhang D."/>
            <person name="Wang J.Y."/>
            <person name="Li Y.F."/>
            <person name="Zhong Z.M."/>
            <person name="Liu X."/>
            <person name="Yu X."/>
            <person name="Liu D.K."/>
            <person name="Tu X.D."/>
            <person name="Liu B."/>
            <person name="Hao Y."/>
            <person name="Liao X.Y."/>
            <person name="Jiang Y.T."/>
            <person name="Sun W.H."/>
            <person name="Chen J."/>
            <person name="Chen Y.Q."/>
            <person name="Ai Y."/>
            <person name="Zhai J.W."/>
            <person name="Wu S.S."/>
            <person name="Zhou Z."/>
            <person name="Hsiao Y.Y."/>
            <person name="Wu W.L."/>
            <person name="Chen Y.Y."/>
            <person name="Lin Y.F."/>
            <person name="Hsu J.L."/>
            <person name="Li C.Y."/>
            <person name="Wang Z.W."/>
            <person name="Zhao X."/>
            <person name="Zhong W.Y."/>
            <person name="Ma X.K."/>
            <person name="Ma L."/>
            <person name="Huang J."/>
            <person name="Chen G.Z."/>
            <person name="Huang M.Z."/>
            <person name="Huang L."/>
            <person name="Peng D.H."/>
            <person name="Luo Y.B."/>
            <person name="Zou S.Q."/>
            <person name="Chen S.P."/>
            <person name="Lan S."/>
            <person name="Tsai W.C."/>
            <person name="Van de Peer Y."/>
            <person name="Liu Z.J."/>
        </authorList>
    </citation>
    <scope>NUCLEOTIDE SEQUENCE [LARGE SCALE GENOMIC DNA]</scope>
    <source>
        <strain evidence="3">Lor288</strain>
    </source>
</reference>
<evidence type="ECO:0000256" key="1">
    <source>
        <dbReference type="SAM" id="MobiDB-lite"/>
    </source>
</evidence>
<proteinExistence type="predicted"/>
<dbReference type="Pfam" id="PF23197">
    <property type="entry name" value="IG_AIR9"/>
    <property type="match status" value="1"/>
</dbReference>
<feature type="region of interest" description="Disordered" evidence="1">
    <location>
        <begin position="648"/>
        <end position="672"/>
    </location>
</feature>
<dbReference type="Proteomes" id="UP001412067">
    <property type="component" value="Unassembled WGS sequence"/>
</dbReference>
<dbReference type="PANTHER" id="PTHR31149">
    <property type="entry name" value="EXPRESSED PROTEIN"/>
    <property type="match status" value="1"/>
</dbReference>
<accession>A0ABR2LW08</accession>
<gene>
    <name evidence="3" type="ORF">KSP40_PGU007977</name>
</gene>
<dbReference type="PANTHER" id="PTHR31149:SF11">
    <property type="entry name" value="187-KDA MICROTUBULE-ASSOCIATED PROTEIN AIR9"/>
    <property type="match status" value="1"/>
</dbReference>
<comment type="caution">
    <text evidence="3">The sequence shown here is derived from an EMBL/GenBank/DDBJ whole genome shotgun (WGS) entry which is preliminary data.</text>
</comment>
<name>A0ABR2LW08_9ASPA</name>
<keyword evidence="4" id="KW-1185">Reference proteome</keyword>
<dbReference type="Gene3D" id="2.60.40.2700">
    <property type="match status" value="1"/>
</dbReference>
<evidence type="ECO:0000313" key="4">
    <source>
        <dbReference type="Proteomes" id="UP001412067"/>
    </source>
</evidence>
<feature type="compositionally biased region" description="Low complexity" evidence="1">
    <location>
        <begin position="653"/>
        <end position="662"/>
    </location>
</feature>
<dbReference type="InterPro" id="IPR056284">
    <property type="entry name" value="AIR9-like_A9"/>
</dbReference>
<protein>
    <recommendedName>
        <fullName evidence="2">AIR9-like A9 domain-containing protein</fullName>
    </recommendedName>
</protein>